<evidence type="ECO:0000313" key="2">
    <source>
        <dbReference type="EMBL" id="KAF7278042.1"/>
    </source>
</evidence>
<accession>A0A834IBC7</accession>
<comment type="caution">
    <text evidence="2">The sequence shown here is derived from an EMBL/GenBank/DDBJ whole genome shotgun (WGS) entry which is preliminary data.</text>
</comment>
<dbReference type="Proteomes" id="UP000625711">
    <property type="component" value="Unassembled WGS sequence"/>
</dbReference>
<keyword evidence="3" id="KW-1185">Reference proteome</keyword>
<organism evidence="2 3">
    <name type="scientific">Rhynchophorus ferrugineus</name>
    <name type="common">Red palm weevil</name>
    <name type="synonym">Curculio ferrugineus</name>
    <dbReference type="NCBI Taxonomy" id="354439"/>
    <lineage>
        <taxon>Eukaryota</taxon>
        <taxon>Metazoa</taxon>
        <taxon>Ecdysozoa</taxon>
        <taxon>Arthropoda</taxon>
        <taxon>Hexapoda</taxon>
        <taxon>Insecta</taxon>
        <taxon>Pterygota</taxon>
        <taxon>Neoptera</taxon>
        <taxon>Endopterygota</taxon>
        <taxon>Coleoptera</taxon>
        <taxon>Polyphaga</taxon>
        <taxon>Cucujiformia</taxon>
        <taxon>Curculionidae</taxon>
        <taxon>Dryophthorinae</taxon>
        <taxon>Rhynchophorus</taxon>
    </lineage>
</organism>
<sequence>MFSNRCFKFSSAAILNESYLMPEQRKTLPGSETVNEREYFSRLMHAEGLFKQNKKKTYFSRAGLPPSPDTKQLKQAASFLANGLRTLNPRNEFPPPRRNRKGERMIVNFDRQGEATEISSSQT</sequence>
<protein>
    <submittedName>
        <fullName evidence="2">Uncharacterized protein</fullName>
    </submittedName>
</protein>
<name>A0A834IBC7_RHYFE</name>
<gene>
    <name evidence="2" type="ORF">GWI33_008814</name>
</gene>
<evidence type="ECO:0000313" key="3">
    <source>
        <dbReference type="Proteomes" id="UP000625711"/>
    </source>
</evidence>
<feature type="region of interest" description="Disordered" evidence="1">
    <location>
        <begin position="86"/>
        <end position="123"/>
    </location>
</feature>
<evidence type="ECO:0000256" key="1">
    <source>
        <dbReference type="SAM" id="MobiDB-lite"/>
    </source>
</evidence>
<reference evidence="2" key="1">
    <citation type="submission" date="2020-08" db="EMBL/GenBank/DDBJ databases">
        <title>Genome sequencing and assembly of the red palm weevil Rhynchophorus ferrugineus.</title>
        <authorList>
            <person name="Dias G.B."/>
            <person name="Bergman C.M."/>
            <person name="Manee M."/>
        </authorList>
    </citation>
    <scope>NUCLEOTIDE SEQUENCE</scope>
    <source>
        <strain evidence="2">AA-2017</strain>
        <tissue evidence="2">Whole larva</tissue>
    </source>
</reference>
<dbReference type="EMBL" id="JAACXV010000408">
    <property type="protein sequence ID" value="KAF7278042.1"/>
    <property type="molecule type" value="Genomic_DNA"/>
</dbReference>
<dbReference type="AlphaFoldDB" id="A0A834IBC7"/>
<proteinExistence type="predicted"/>